<feature type="domain" description="ABC transporter" evidence="7">
    <location>
        <begin position="642"/>
        <end position="674"/>
    </location>
</feature>
<dbReference type="PANTHER" id="PTHR19229">
    <property type="entry name" value="ATP-BINDING CASSETTE TRANSPORTER SUBFAMILY A ABCA"/>
    <property type="match status" value="1"/>
</dbReference>
<reference evidence="9" key="1">
    <citation type="submission" date="2020-11" db="EMBL/GenBank/DDBJ databases">
        <authorList>
            <person name="Tran Van P."/>
        </authorList>
    </citation>
    <scope>NUCLEOTIDE SEQUENCE</scope>
</reference>
<sequence>MKRKTEVTDFHDRDSSAWKKFILLVWKNYIIQKRHNIQTIVEITLPLLFTCLLLVIRVVIKLDVVTEPTIFPAFPVEIDSLEDLNFTCENEALFGFKPCLVAFTPNTSEIIELMGEVGSKLDVTAKGYQSEADMISELMGTTSSKKSSSNKSPRKPSSPRDATARSFGDGVCDPLGNNTDIFQDLLENFVTNRTIQGSFRAGVVFNVTSFSNQTHIQAISFPVSPRVCLPAHPPTISLLFASDVAEIPSRPVPEEQSFDADSHMDDRPPLSQVSDAGAPYRVQGGISLPGYYEEGFLLLQHTIFKEIANFWNSAGLNSTEEQNSSWPSEDDLQVYLQRMPYPPYVDDTFLVALGGWLPLVLMLSFIYPAANISKSITHEKEKRLKESMKMMGLPNWQHWLAWFVKSFLFLLIAVILMTIILVVKAYKAPNGTKLAVLDKSDPFLVFCFLVTYALATIAFAFLVSTIFSKANSASTWSGLLWFLTYIPFTFLDPRYEQLSLNLKLSTSIFVNMAMAFAGKIIGLFEGAGKGVRWETLWEPVSPDDDLSFGHIMLMFLVDIVLYLLIAWYLDAVFPGSYGVPQKWYFPFQKSYWLGIKEKPIEEATSALRARPDLFEEDPRHLKPGIRIINLSKIYKGEKLAVNGMNLNMYEGQITVLLGHNGAGKTTTMSMLTDDDLLTPDRDAGRAHLRDGSVGEESHVGSAPGESKSPESKERRGRTMLLTTHFMDEADLLGDRIAIMSEGDLKCVGSSIFLKKKFVQDRIAIMSEGDLKCVGSSIFLKKKFGAGYHMVAVKEPWCDVSRVTEVIQRHVPDGSLDQNVGAELTFLLPDNSSPRFPSMFTELENRKGDLGISSFGVSVTTMEEVFIRWESVFVSRIARK</sequence>
<accession>A0A7R9A890</accession>
<dbReference type="InterPro" id="IPR027417">
    <property type="entry name" value="P-loop_NTPase"/>
</dbReference>
<evidence type="ECO:0000256" key="1">
    <source>
        <dbReference type="ARBA" id="ARBA00004141"/>
    </source>
</evidence>
<feature type="region of interest" description="Disordered" evidence="5">
    <location>
        <begin position="140"/>
        <end position="171"/>
    </location>
</feature>
<evidence type="ECO:0000313" key="9">
    <source>
        <dbReference type="EMBL" id="CAD7249295.1"/>
    </source>
</evidence>
<feature type="transmembrane region" description="Helical" evidence="6">
    <location>
        <begin position="349"/>
        <end position="370"/>
    </location>
</feature>
<feature type="transmembrane region" description="Helical" evidence="6">
    <location>
        <begin position="470"/>
        <end position="488"/>
    </location>
</feature>
<evidence type="ECO:0000313" key="10">
    <source>
        <dbReference type="Proteomes" id="UP000677054"/>
    </source>
</evidence>
<feature type="transmembrane region" description="Helical" evidence="6">
    <location>
        <begin position="40"/>
        <end position="60"/>
    </location>
</feature>
<keyword evidence="4 6" id="KW-0472">Membrane</keyword>
<organism evidence="9">
    <name type="scientific">Darwinula stevensoni</name>
    <dbReference type="NCBI Taxonomy" id="69355"/>
    <lineage>
        <taxon>Eukaryota</taxon>
        <taxon>Metazoa</taxon>
        <taxon>Ecdysozoa</taxon>
        <taxon>Arthropoda</taxon>
        <taxon>Crustacea</taxon>
        <taxon>Oligostraca</taxon>
        <taxon>Ostracoda</taxon>
        <taxon>Podocopa</taxon>
        <taxon>Podocopida</taxon>
        <taxon>Darwinulocopina</taxon>
        <taxon>Darwinuloidea</taxon>
        <taxon>Darwinulidae</taxon>
        <taxon>Darwinula</taxon>
    </lineage>
</organism>
<evidence type="ECO:0000256" key="5">
    <source>
        <dbReference type="SAM" id="MobiDB-lite"/>
    </source>
</evidence>
<dbReference type="SUPFAM" id="SSF52540">
    <property type="entry name" value="P-loop containing nucleoside triphosphate hydrolases"/>
    <property type="match status" value="1"/>
</dbReference>
<dbReference type="GO" id="GO:0140359">
    <property type="term" value="F:ABC-type transporter activity"/>
    <property type="evidence" value="ECO:0007669"/>
    <property type="project" value="InterPro"/>
</dbReference>
<dbReference type="AlphaFoldDB" id="A0A7R9A890"/>
<feature type="transmembrane region" description="Helical" evidence="6">
    <location>
        <begin position="508"/>
        <end position="527"/>
    </location>
</feature>
<dbReference type="InterPro" id="IPR026082">
    <property type="entry name" value="ABCA"/>
</dbReference>
<evidence type="ECO:0000256" key="4">
    <source>
        <dbReference type="ARBA" id="ARBA00023136"/>
    </source>
</evidence>
<keyword evidence="3 6" id="KW-1133">Transmembrane helix</keyword>
<feature type="region of interest" description="Disordered" evidence="5">
    <location>
        <begin position="250"/>
        <end position="274"/>
    </location>
</feature>
<dbReference type="InterPro" id="IPR003439">
    <property type="entry name" value="ABC_transporter-like_ATP-bd"/>
</dbReference>
<evidence type="ECO:0000259" key="8">
    <source>
        <dbReference type="Pfam" id="PF12698"/>
    </source>
</evidence>
<evidence type="ECO:0000256" key="3">
    <source>
        <dbReference type="ARBA" id="ARBA00022989"/>
    </source>
</evidence>
<name>A0A7R9A890_9CRUS</name>
<dbReference type="GO" id="GO:0016887">
    <property type="term" value="F:ATP hydrolysis activity"/>
    <property type="evidence" value="ECO:0007669"/>
    <property type="project" value="InterPro"/>
</dbReference>
<evidence type="ECO:0008006" key="11">
    <source>
        <dbReference type="Google" id="ProtNLM"/>
    </source>
</evidence>
<feature type="transmembrane region" description="Helical" evidence="6">
    <location>
        <begin position="443"/>
        <end position="463"/>
    </location>
</feature>
<dbReference type="GO" id="GO:0016020">
    <property type="term" value="C:membrane"/>
    <property type="evidence" value="ECO:0007669"/>
    <property type="project" value="UniProtKB-SubCell"/>
</dbReference>
<proteinExistence type="predicted"/>
<dbReference type="GO" id="GO:0005524">
    <property type="term" value="F:ATP binding"/>
    <property type="evidence" value="ECO:0007669"/>
    <property type="project" value="InterPro"/>
</dbReference>
<feature type="compositionally biased region" description="Basic and acidic residues" evidence="5">
    <location>
        <begin position="681"/>
        <end position="698"/>
    </location>
</feature>
<feature type="transmembrane region" description="Helical" evidence="6">
    <location>
        <begin position="399"/>
        <end position="423"/>
    </location>
</feature>
<dbReference type="EMBL" id="CAJPEV010002222">
    <property type="protein sequence ID" value="CAG0896162.1"/>
    <property type="molecule type" value="Genomic_DNA"/>
</dbReference>
<comment type="subcellular location">
    <subcellularLocation>
        <location evidence="1">Membrane</location>
        <topology evidence="1">Multi-pass membrane protein</topology>
    </subcellularLocation>
</comment>
<dbReference type="Proteomes" id="UP000677054">
    <property type="component" value="Unassembled WGS sequence"/>
</dbReference>
<dbReference type="OrthoDB" id="6512918at2759"/>
<feature type="transmembrane region" description="Helical" evidence="6">
    <location>
        <begin position="548"/>
        <end position="569"/>
    </location>
</feature>
<gene>
    <name evidence="9" type="ORF">DSTB1V02_LOCUS9093</name>
</gene>
<dbReference type="Pfam" id="PF12698">
    <property type="entry name" value="ABC2_membrane_3"/>
    <property type="match status" value="1"/>
</dbReference>
<evidence type="ECO:0000256" key="2">
    <source>
        <dbReference type="ARBA" id="ARBA00022692"/>
    </source>
</evidence>
<dbReference type="PANTHER" id="PTHR19229:SF250">
    <property type="entry name" value="ABC TRANSPORTER DOMAIN-CONTAINING PROTEIN-RELATED"/>
    <property type="match status" value="1"/>
</dbReference>
<dbReference type="GO" id="GO:0005319">
    <property type="term" value="F:lipid transporter activity"/>
    <property type="evidence" value="ECO:0007669"/>
    <property type="project" value="TreeGrafter"/>
</dbReference>
<protein>
    <recommendedName>
        <fullName evidence="11">ABC transporter domain-containing protein</fullName>
    </recommendedName>
</protein>
<dbReference type="Gene3D" id="3.40.50.300">
    <property type="entry name" value="P-loop containing nucleotide triphosphate hydrolases"/>
    <property type="match status" value="1"/>
</dbReference>
<dbReference type="InterPro" id="IPR013525">
    <property type="entry name" value="ABC2_TM"/>
</dbReference>
<keyword evidence="2 6" id="KW-0812">Transmembrane</keyword>
<dbReference type="EMBL" id="LR901739">
    <property type="protein sequence ID" value="CAD7249295.1"/>
    <property type="molecule type" value="Genomic_DNA"/>
</dbReference>
<dbReference type="Pfam" id="PF00005">
    <property type="entry name" value="ABC_tran"/>
    <property type="match status" value="1"/>
</dbReference>
<keyword evidence="10" id="KW-1185">Reference proteome</keyword>
<feature type="region of interest" description="Disordered" evidence="5">
    <location>
        <begin position="681"/>
        <end position="715"/>
    </location>
</feature>
<evidence type="ECO:0000259" key="7">
    <source>
        <dbReference type="Pfam" id="PF00005"/>
    </source>
</evidence>
<feature type="domain" description="ABC-2 type transporter transmembrane" evidence="8">
    <location>
        <begin position="355"/>
        <end position="568"/>
    </location>
</feature>
<evidence type="ECO:0000256" key="6">
    <source>
        <dbReference type="SAM" id="Phobius"/>
    </source>
</evidence>